<dbReference type="EMBL" id="SPMZ01000016">
    <property type="protein sequence ID" value="NMQ18728.1"/>
    <property type="molecule type" value="Genomic_DNA"/>
</dbReference>
<evidence type="ECO:0000313" key="1">
    <source>
        <dbReference type="EMBL" id="NMQ18728.1"/>
    </source>
</evidence>
<organism evidence="1 2">
    <name type="scientific">Candidatus Competibacter phosphatis</name>
    <dbReference type="NCBI Taxonomy" id="221280"/>
    <lineage>
        <taxon>Bacteria</taxon>
        <taxon>Pseudomonadati</taxon>
        <taxon>Pseudomonadota</taxon>
        <taxon>Gammaproteobacteria</taxon>
        <taxon>Candidatus Competibacteraceae</taxon>
        <taxon>Candidatus Competibacter</taxon>
    </lineage>
</organism>
<keyword evidence="2" id="KW-1185">Reference proteome</keyword>
<proteinExistence type="predicted"/>
<accession>A0ABX1TH78</accession>
<dbReference type="RefSeq" id="WP_169247989.1">
    <property type="nucleotide sequence ID" value="NZ_SPMZ01000016.1"/>
</dbReference>
<comment type="caution">
    <text evidence="1">The sequence shown here is derived from an EMBL/GenBank/DDBJ whole genome shotgun (WGS) entry which is preliminary data.</text>
</comment>
<dbReference type="Proteomes" id="UP000760480">
    <property type="component" value="Unassembled WGS sequence"/>
</dbReference>
<sequence length="83" mass="10109">MMFTFESEEHAREIQAWLTAEDRDSQPMPEPCKTTWCNFCQNWYGRDFSQRRAVWERRNSERDKPRLAAFRATHPRLFQQVQA</sequence>
<name>A0ABX1TH78_9GAMM</name>
<gene>
    <name evidence="1" type="ORF">E4P82_05630</name>
</gene>
<protein>
    <submittedName>
        <fullName evidence="1">Uncharacterized protein</fullName>
    </submittedName>
</protein>
<evidence type="ECO:0000313" key="2">
    <source>
        <dbReference type="Proteomes" id="UP000760480"/>
    </source>
</evidence>
<reference evidence="1 2" key="1">
    <citation type="submission" date="2019-03" db="EMBL/GenBank/DDBJ databases">
        <title>Metabolic reconstructions from genomes of highly enriched 'Candidatus Accumulibacter' and 'Candidatus Competibacter' bioreactor populations.</title>
        <authorList>
            <person name="Annavajhala M.K."/>
            <person name="Welles L."/>
            <person name="Abbas B."/>
            <person name="Sorokin D."/>
            <person name="Park H."/>
            <person name="Van Loosdrecht M."/>
            <person name="Chandran K."/>
        </authorList>
    </citation>
    <scope>NUCLEOTIDE SEQUENCE [LARGE SCALE GENOMIC DNA]</scope>
    <source>
        <strain evidence="1 2">SBR_G</strain>
    </source>
</reference>